<sequence length="163" mass="18513">MNILETKSYVESFIASSNGKKYTPDEMINMIKKYTNITLGDENPVSGTPSLGYINSNIKGVYYIIYCDACNAKCRKSYPTILNINGNKVMKFLCGSCAGKKYERKKEYERKALEYLLHPEKLGSMNYRNLSLKQSLAILEAGFIEDKIRERAEKNASKYLGDS</sequence>
<dbReference type="AlphaFoldDB" id="A0A0G0VQP3"/>
<protein>
    <submittedName>
        <fullName evidence="1">Uncharacterized protein</fullName>
    </submittedName>
</protein>
<evidence type="ECO:0000313" key="2">
    <source>
        <dbReference type="Proteomes" id="UP000033947"/>
    </source>
</evidence>
<dbReference type="Proteomes" id="UP000033947">
    <property type="component" value="Unassembled WGS sequence"/>
</dbReference>
<dbReference type="EMBL" id="LCBB01000004">
    <property type="protein sequence ID" value="KKS03235.1"/>
    <property type="molecule type" value="Genomic_DNA"/>
</dbReference>
<accession>A0A0G0VQP3</accession>
<evidence type="ECO:0000313" key="1">
    <source>
        <dbReference type="EMBL" id="KKS03235.1"/>
    </source>
</evidence>
<gene>
    <name evidence="1" type="ORF">UU55_C0004G0024</name>
</gene>
<comment type="caution">
    <text evidence="1">The sequence shown here is derived from an EMBL/GenBank/DDBJ whole genome shotgun (WGS) entry which is preliminary data.</text>
</comment>
<organism evidence="1 2">
    <name type="scientific">candidate division WWE3 bacterium GW2011_GWC2_41_23</name>
    <dbReference type="NCBI Taxonomy" id="1619123"/>
    <lineage>
        <taxon>Bacteria</taxon>
        <taxon>Katanobacteria</taxon>
    </lineage>
</organism>
<reference evidence="1 2" key="1">
    <citation type="journal article" date="2015" name="Nature">
        <title>rRNA introns, odd ribosomes, and small enigmatic genomes across a large radiation of phyla.</title>
        <authorList>
            <person name="Brown C.T."/>
            <person name="Hug L.A."/>
            <person name="Thomas B.C."/>
            <person name="Sharon I."/>
            <person name="Castelle C.J."/>
            <person name="Singh A."/>
            <person name="Wilkins M.J."/>
            <person name="Williams K.H."/>
            <person name="Banfield J.F."/>
        </authorList>
    </citation>
    <scope>NUCLEOTIDE SEQUENCE [LARGE SCALE GENOMIC DNA]</scope>
</reference>
<name>A0A0G0VQP3_UNCKA</name>
<proteinExistence type="predicted"/>